<organism evidence="7 8">
    <name type="scientific">Meloidogyne graminicola</name>
    <dbReference type="NCBI Taxonomy" id="189291"/>
    <lineage>
        <taxon>Eukaryota</taxon>
        <taxon>Metazoa</taxon>
        <taxon>Ecdysozoa</taxon>
        <taxon>Nematoda</taxon>
        <taxon>Chromadorea</taxon>
        <taxon>Rhabditida</taxon>
        <taxon>Tylenchina</taxon>
        <taxon>Tylenchomorpha</taxon>
        <taxon>Tylenchoidea</taxon>
        <taxon>Meloidogynidae</taxon>
        <taxon>Meloidogyninae</taxon>
        <taxon>Meloidogyne</taxon>
    </lineage>
</organism>
<dbReference type="InterPro" id="IPR050920">
    <property type="entry name" value="Nematode_rcpt-like_delta"/>
</dbReference>
<dbReference type="GO" id="GO:0016020">
    <property type="term" value="C:membrane"/>
    <property type="evidence" value="ECO:0007669"/>
    <property type="project" value="UniProtKB-SubCell"/>
</dbReference>
<keyword evidence="4 6" id="KW-1133">Transmembrane helix</keyword>
<dbReference type="AlphaFoldDB" id="A0A8S9ZL32"/>
<evidence type="ECO:0000313" key="7">
    <source>
        <dbReference type="EMBL" id="KAF7634003.1"/>
    </source>
</evidence>
<reference evidence="7" key="1">
    <citation type="journal article" date="2020" name="Ecol. Evol.">
        <title>Genome structure and content of the rice root-knot nematode (Meloidogyne graminicola).</title>
        <authorList>
            <person name="Phan N.T."/>
            <person name="Danchin E.G.J."/>
            <person name="Klopp C."/>
            <person name="Perfus-Barbeoch L."/>
            <person name="Kozlowski D.K."/>
            <person name="Koutsovoulos G.D."/>
            <person name="Lopez-Roques C."/>
            <person name="Bouchez O."/>
            <person name="Zahm M."/>
            <person name="Besnard G."/>
            <person name="Bellafiore S."/>
        </authorList>
    </citation>
    <scope>NUCLEOTIDE SEQUENCE</scope>
    <source>
        <strain evidence="7">VN-18</strain>
    </source>
</reference>
<keyword evidence="3 6" id="KW-0812">Transmembrane</keyword>
<dbReference type="PANTHER" id="PTHR22945">
    <property type="entry name" value="SERPENTINE RECEPTOR, CLASS D DELTA"/>
    <property type="match status" value="1"/>
</dbReference>
<feature type="transmembrane region" description="Helical" evidence="6">
    <location>
        <begin position="197"/>
        <end position="220"/>
    </location>
</feature>
<dbReference type="EMBL" id="JABEBT010000066">
    <property type="protein sequence ID" value="KAF7634003.1"/>
    <property type="molecule type" value="Genomic_DNA"/>
</dbReference>
<sequence>MLGISLIYSSIILCFVTFGLFSNFLLIYLILRYTMKEMKVYSKILLQTCIIDIITIFIFILCQHVYASDNGVGIVWSYGPIHLLPNPWQCIILFFNAFMARTTTMNVCTLFIYRYLTVIRNFDVKFKHQLILILSIIIPILILNIFGFISNNPTSENEYLTNYELAKIFDLDNDTIKNYVISLRSKSNNLSIFVSNYATILTIINYLIIIFCGIKIQIYVYRHYKGIEMIKVRNMNKQISIVLIAQAILPLLTFINHLTANINFLFNIPGLYSSYIGTFFY</sequence>
<accession>A0A8S9ZL32</accession>
<evidence type="ECO:0000256" key="3">
    <source>
        <dbReference type="ARBA" id="ARBA00022692"/>
    </source>
</evidence>
<dbReference type="PANTHER" id="PTHR22945:SF26">
    <property type="entry name" value="SERPENTINE RECEPTOR CLASS DELTA-45-RELATED"/>
    <property type="match status" value="1"/>
</dbReference>
<dbReference type="Proteomes" id="UP000605970">
    <property type="component" value="Unassembled WGS sequence"/>
</dbReference>
<dbReference type="SUPFAM" id="SSF81321">
    <property type="entry name" value="Family A G protein-coupled receptor-like"/>
    <property type="match status" value="1"/>
</dbReference>
<name>A0A8S9ZL32_9BILA</name>
<comment type="caution">
    <text evidence="7">The sequence shown here is derived from an EMBL/GenBank/DDBJ whole genome shotgun (WGS) entry which is preliminary data.</text>
</comment>
<keyword evidence="8" id="KW-1185">Reference proteome</keyword>
<dbReference type="Gene3D" id="1.20.1070.10">
    <property type="entry name" value="Rhodopsin 7-helix transmembrane proteins"/>
    <property type="match status" value="1"/>
</dbReference>
<evidence type="ECO:0000256" key="1">
    <source>
        <dbReference type="ARBA" id="ARBA00004141"/>
    </source>
</evidence>
<keyword evidence="5 6" id="KW-0472">Membrane</keyword>
<dbReference type="Pfam" id="PF10317">
    <property type="entry name" value="7TM_GPCR_Srd"/>
    <property type="match status" value="1"/>
</dbReference>
<evidence type="ECO:0000313" key="8">
    <source>
        <dbReference type="Proteomes" id="UP000605970"/>
    </source>
</evidence>
<dbReference type="InterPro" id="IPR019421">
    <property type="entry name" value="7TM_GPCR_serpentine_rcpt_Srd"/>
</dbReference>
<feature type="transmembrane region" description="Helical" evidence="6">
    <location>
        <begin position="43"/>
        <end position="66"/>
    </location>
</feature>
<gene>
    <name evidence="7" type="ORF">Mgra_00006633</name>
</gene>
<evidence type="ECO:0000256" key="6">
    <source>
        <dbReference type="SAM" id="Phobius"/>
    </source>
</evidence>
<feature type="transmembrane region" description="Helical" evidence="6">
    <location>
        <begin position="128"/>
        <end position="149"/>
    </location>
</feature>
<evidence type="ECO:0000256" key="2">
    <source>
        <dbReference type="ARBA" id="ARBA00009166"/>
    </source>
</evidence>
<dbReference type="OrthoDB" id="5783254at2759"/>
<proteinExistence type="inferred from homology"/>
<protein>
    <submittedName>
        <fullName evidence="7">Uncharacterized protein</fullName>
    </submittedName>
</protein>
<comment type="subcellular location">
    <subcellularLocation>
        <location evidence="1">Membrane</location>
        <topology evidence="1">Multi-pass membrane protein</topology>
    </subcellularLocation>
</comment>
<comment type="similarity">
    <text evidence="2">Belongs to the nematode receptor-like protein srd family.</text>
</comment>
<evidence type="ECO:0000256" key="4">
    <source>
        <dbReference type="ARBA" id="ARBA00022989"/>
    </source>
</evidence>
<feature type="transmembrane region" description="Helical" evidence="6">
    <location>
        <begin position="86"/>
        <end position="116"/>
    </location>
</feature>
<feature type="transmembrane region" description="Helical" evidence="6">
    <location>
        <begin position="6"/>
        <end position="31"/>
    </location>
</feature>
<evidence type="ECO:0000256" key="5">
    <source>
        <dbReference type="ARBA" id="ARBA00023136"/>
    </source>
</evidence>
<feature type="transmembrane region" description="Helical" evidence="6">
    <location>
        <begin position="241"/>
        <end position="266"/>
    </location>
</feature>